<name>A0A8J5WPD7_ZIZPA</name>
<evidence type="ECO:0000313" key="2">
    <source>
        <dbReference type="EMBL" id="KAG8092379.1"/>
    </source>
</evidence>
<dbReference type="EMBL" id="JAAALK010000080">
    <property type="protein sequence ID" value="KAG8092379.1"/>
    <property type="molecule type" value="Genomic_DNA"/>
</dbReference>
<sequence length="120" mass="12910">MKKNYKNSIRWADQVPTGGQSALGRPTGATWQPVGRPSADWHRNAPRRAAPHPGRATPRLRPRPCPGSSAAPQPRPRGAAETRRGRDTARSGCQSTDGRPIGCYVAPVGRPSVDWPQVGT</sequence>
<organism evidence="2 3">
    <name type="scientific">Zizania palustris</name>
    <name type="common">Northern wild rice</name>
    <dbReference type="NCBI Taxonomy" id="103762"/>
    <lineage>
        <taxon>Eukaryota</taxon>
        <taxon>Viridiplantae</taxon>
        <taxon>Streptophyta</taxon>
        <taxon>Embryophyta</taxon>
        <taxon>Tracheophyta</taxon>
        <taxon>Spermatophyta</taxon>
        <taxon>Magnoliopsida</taxon>
        <taxon>Liliopsida</taxon>
        <taxon>Poales</taxon>
        <taxon>Poaceae</taxon>
        <taxon>BOP clade</taxon>
        <taxon>Oryzoideae</taxon>
        <taxon>Oryzeae</taxon>
        <taxon>Zizaniinae</taxon>
        <taxon>Zizania</taxon>
    </lineage>
</organism>
<keyword evidence="3" id="KW-1185">Reference proteome</keyword>
<reference evidence="2" key="1">
    <citation type="journal article" date="2021" name="bioRxiv">
        <title>Whole Genome Assembly and Annotation of Northern Wild Rice, Zizania palustris L., Supports a Whole Genome Duplication in the Zizania Genus.</title>
        <authorList>
            <person name="Haas M."/>
            <person name="Kono T."/>
            <person name="Macchietto M."/>
            <person name="Millas R."/>
            <person name="McGilp L."/>
            <person name="Shao M."/>
            <person name="Duquette J."/>
            <person name="Hirsch C.N."/>
            <person name="Kimball J."/>
        </authorList>
    </citation>
    <scope>NUCLEOTIDE SEQUENCE</scope>
    <source>
        <tissue evidence="2">Fresh leaf tissue</tissue>
    </source>
</reference>
<protein>
    <submittedName>
        <fullName evidence="2">Uncharacterized protein</fullName>
    </submittedName>
</protein>
<feature type="compositionally biased region" description="Basic and acidic residues" evidence="1">
    <location>
        <begin position="78"/>
        <end position="89"/>
    </location>
</feature>
<evidence type="ECO:0000313" key="3">
    <source>
        <dbReference type="Proteomes" id="UP000729402"/>
    </source>
</evidence>
<gene>
    <name evidence="2" type="ORF">GUJ93_ZPchr0012g19631</name>
</gene>
<dbReference type="Proteomes" id="UP000729402">
    <property type="component" value="Unassembled WGS sequence"/>
</dbReference>
<accession>A0A8J5WPD7</accession>
<dbReference type="AlphaFoldDB" id="A0A8J5WPD7"/>
<evidence type="ECO:0000256" key="1">
    <source>
        <dbReference type="SAM" id="MobiDB-lite"/>
    </source>
</evidence>
<comment type="caution">
    <text evidence="2">The sequence shown here is derived from an EMBL/GenBank/DDBJ whole genome shotgun (WGS) entry which is preliminary data.</text>
</comment>
<feature type="region of interest" description="Disordered" evidence="1">
    <location>
        <begin position="1"/>
        <end position="120"/>
    </location>
</feature>
<reference evidence="2" key="2">
    <citation type="submission" date="2021-02" db="EMBL/GenBank/DDBJ databases">
        <authorList>
            <person name="Kimball J.A."/>
            <person name="Haas M.W."/>
            <person name="Macchietto M."/>
            <person name="Kono T."/>
            <person name="Duquette J."/>
            <person name="Shao M."/>
        </authorList>
    </citation>
    <scope>NUCLEOTIDE SEQUENCE</scope>
    <source>
        <tissue evidence="2">Fresh leaf tissue</tissue>
    </source>
</reference>
<proteinExistence type="predicted"/>